<reference evidence="2" key="1">
    <citation type="submission" date="2021-02" db="EMBL/GenBank/DDBJ databases">
        <authorList>
            <person name="Dougan E. K."/>
            <person name="Rhodes N."/>
            <person name="Thang M."/>
            <person name="Chan C."/>
        </authorList>
    </citation>
    <scope>NUCLEOTIDE SEQUENCE</scope>
</reference>
<organism evidence="2 3">
    <name type="scientific">Symbiodinium necroappetens</name>
    <dbReference type="NCBI Taxonomy" id="1628268"/>
    <lineage>
        <taxon>Eukaryota</taxon>
        <taxon>Sar</taxon>
        <taxon>Alveolata</taxon>
        <taxon>Dinophyceae</taxon>
        <taxon>Suessiales</taxon>
        <taxon>Symbiodiniaceae</taxon>
        <taxon>Symbiodinium</taxon>
    </lineage>
</organism>
<sequence>MFRGPLEALSQSGKVLEAKTLVTSFGEKTFCKAVQQQVNFISEQERNHNAPSSTMLSTTVMYEQRADKKEEGLYEGCHNSLLSNQQPTTNLGGITPPSFSINCASAAHQGKERDAKDAKGENDREKTKEPRDDLSPKPAVQQLTSHEMRIDA</sequence>
<name>A0A813B3L1_9DINO</name>
<keyword evidence="3" id="KW-1185">Reference proteome</keyword>
<evidence type="ECO:0000256" key="1">
    <source>
        <dbReference type="SAM" id="MobiDB-lite"/>
    </source>
</evidence>
<evidence type="ECO:0000313" key="2">
    <source>
        <dbReference type="EMBL" id="CAE7888761.1"/>
    </source>
</evidence>
<proteinExistence type="predicted"/>
<protein>
    <submittedName>
        <fullName evidence="2">Uncharacterized protein</fullName>
    </submittedName>
</protein>
<feature type="compositionally biased region" description="Basic and acidic residues" evidence="1">
    <location>
        <begin position="109"/>
        <end position="135"/>
    </location>
</feature>
<dbReference type="OrthoDB" id="10405074at2759"/>
<gene>
    <name evidence="2" type="ORF">SNEC2469_LOCUS29461</name>
</gene>
<comment type="caution">
    <text evidence="2">The sequence shown here is derived from an EMBL/GenBank/DDBJ whole genome shotgun (WGS) entry which is preliminary data.</text>
</comment>
<accession>A0A813B3L1</accession>
<feature type="compositionally biased region" description="Polar residues" evidence="1">
    <location>
        <begin position="80"/>
        <end position="103"/>
    </location>
</feature>
<dbReference type="AlphaFoldDB" id="A0A813B3L1"/>
<dbReference type="EMBL" id="CAJNJA010066349">
    <property type="protein sequence ID" value="CAE7888761.1"/>
    <property type="molecule type" value="Genomic_DNA"/>
</dbReference>
<evidence type="ECO:0000313" key="3">
    <source>
        <dbReference type="Proteomes" id="UP000601435"/>
    </source>
</evidence>
<feature type="region of interest" description="Disordered" evidence="1">
    <location>
        <begin position="79"/>
        <end position="152"/>
    </location>
</feature>
<feature type="non-terminal residue" evidence="2">
    <location>
        <position position="1"/>
    </location>
</feature>
<dbReference type="Proteomes" id="UP000601435">
    <property type="component" value="Unassembled WGS sequence"/>
</dbReference>